<dbReference type="GO" id="GO:0007059">
    <property type="term" value="P:chromosome segregation"/>
    <property type="evidence" value="ECO:0007669"/>
    <property type="project" value="UniProtKB-UniRule"/>
</dbReference>
<dbReference type="GO" id="GO:0005737">
    <property type="term" value="C:cytoplasm"/>
    <property type="evidence" value="ECO:0007669"/>
    <property type="project" value="UniProtKB-SubCell"/>
</dbReference>
<evidence type="ECO:0000256" key="5">
    <source>
        <dbReference type="ARBA" id="ARBA00023054"/>
    </source>
</evidence>
<dbReference type="FunFam" id="3.40.50.300:FF:000984">
    <property type="entry name" value="Chromosome partition protein Smc"/>
    <property type="match status" value="1"/>
</dbReference>
<keyword evidence="3 7" id="KW-0547">Nucleotide-binding</keyword>
<keyword evidence="5 7" id="KW-0175">Coiled coil</keyword>
<dbReference type="GO" id="GO:0005524">
    <property type="term" value="F:ATP binding"/>
    <property type="evidence" value="ECO:0007669"/>
    <property type="project" value="UniProtKB-UniRule"/>
</dbReference>
<evidence type="ECO:0000256" key="6">
    <source>
        <dbReference type="ARBA" id="ARBA00023125"/>
    </source>
</evidence>
<feature type="coiled-coil region" evidence="7">
    <location>
        <begin position="833"/>
        <end position="928"/>
    </location>
</feature>
<dbReference type="HAMAP" id="MF_01894">
    <property type="entry name" value="Smc_prok"/>
    <property type="match status" value="1"/>
</dbReference>
<keyword evidence="2 7" id="KW-0963">Cytoplasm</keyword>
<dbReference type="GO" id="GO:0007062">
    <property type="term" value="P:sister chromatid cohesion"/>
    <property type="evidence" value="ECO:0007669"/>
    <property type="project" value="InterPro"/>
</dbReference>
<feature type="region of interest" description="Disordered" evidence="8">
    <location>
        <begin position="415"/>
        <end position="441"/>
    </location>
</feature>
<dbReference type="PIRSF" id="PIRSF005719">
    <property type="entry name" value="SMC"/>
    <property type="match status" value="1"/>
</dbReference>
<feature type="binding site" evidence="7">
    <location>
        <begin position="32"/>
        <end position="39"/>
    </location>
    <ligand>
        <name>ATP</name>
        <dbReference type="ChEBI" id="CHEBI:30616"/>
    </ligand>
</feature>
<feature type="domain" description="SMC hinge" evidence="9">
    <location>
        <begin position="518"/>
        <end position="637"/>
    </location>
</feature>
<comment type="function">
    <text evidence="7">Required for chromosome condensation and partitioning.</text>
</comment>
<proteinExistence type="inferred from homology"/>
<dbReference type="Pfam" id="PF06470">
    <property type="entry name" value="SMC_hinge"/>
    <property type="match status" value="1"/>
</dbReference>
<dbReference type="RefSeq" id="WP_347300587.1">
    <property type="nucleotide sequence ID" value="NZ_CP142433.1"/>
</dbReference>
<evidence type="ECO:0000313" key="10">
    <source>
        <dbReference type="EMBL" id="XBC46270.1"/>
    </source>
</evidence>
<dbReference type="Gene3D" id="3.40.50.300">
    <property type="entry name" value="P-loop containing nucleotide triphosphate hydrolases"/>
    <property type="match status" value="2"/>
</dbReference>
<comment type="subcellular location">
    <subcellularLocation>
        <location evidence="1 7">Cytoplasm</location>
    </subcellularLocation>
</comment>
<dbReference type="PANTHER" id="PTHR43977">
    <property type="entry name" value="STRUCTURAL MAINTENANCE OF CHROMOSOMES PROTEIN 3"/>
    <property type="match status" value="1"/>
</dbReference>
<dbReference type="CDD" id="cd03278">
    <property type="entry name" value="ABC_SMC_barmotin"/>
    <property type="match status" value="2"/>
</dbReference>
<dbReference type="GO" id="GO:0030261">
    <property type="term" value="P:chromosome condensation"/>
    <property type="evidence" value="ECO:0007669"/>
    <property type="project" value="InterPro"/>
</dbReference>
<dbReference type="InterPro" id="IPR036277">
    <property type="entry name" value="SMC_hinge_sf"/>
</dbReference>
<dbReference type="SMART" id="SM00968">
    <property type="entry name" value="SMC_hinge"/>
    <property type="match status" value="1"/>
</dbReference>
<dbReference type="EMBL" id="CP142433">
    <property type="protein sequence ID" value="XBC46270.1"/>
    <property type="molecule type" value="Genomic_DNA"/>
</dbReference>
<dbReference type="GO" id="GO:0005694">
    <property type="term" value="C:chromosome"/>
    <property type="evidence" value="ECO:0007669"/>
    <property type="project" value="InterPro"/>
</dbReference>
<dbReference type="Gene3D" id="1.20.1060.20">
    <property type="match status" value="1"/>
</dbReference>
<dbReference type="FunFam" id="3.40.50.300:FF:000901">
    <property type="entry name" value="Chromosome partition protein Smc"/>
    <property type="match status" value="1"/>
</dbReference>
<dbReference type="Gene3D" id="3.30.70.1620">
    <property type="match status" value="1"/>
</dbReference>
<dbReference type="AlphaFoldDB" id="A0AB74TTM3"/>
<comment type="similarity">
    <text evidence="7">Belongs to the SMC family.</text>
</comment>
<dbReference type="InterPro" id="IPR027417">
    <property type="entry name" value="P-loop_NTPase"/>
</dbReference>
<accession>A0AB74TTM3</accession>
<organism evidence="10">
    <name type="scientific">Dolosigranulum savutiense</name>
    <dbReference type="NCBI Taxonomy" id="3110288"/>
    <lineage>
        <taxon>Bacteria</taxon>
        <taxon>Bacillati</taxon>
        <taxon>Bacillota</taxon>
        <taxon>Bacilli</taxon>
        <taxon>Lactobacillales</taxon>
        <taxon>Carnobacteriaceae</taxon>
        <taxon>Dolosigranulum</taxon>
    </lineage>
</organism>
<dbReference type="InterPro" id="IPR010935">
    <property type="entry name" value="SMC_hinge"/>
</dbReference>
<reference evidence="10" key="1">
    <citation type="submission" date="2023-12" db="EMBL/GenBank/DDBJ databases">
        <title>Dolosigranulum savutii sp. nov. isolated from human upper respiratory samples collected in Botswana.</title>
        <authorList>
            <person name="Kelly M.S."/>
        </authorList>
    </citation>
    <scope>NUCLEOTIDE SEQUENCE</scope>
    <source>
        <strain evidence="10">MSK433</strain>
    </source>
</reference>
<evidence type="ECO:0000256" key="8">
    <source>
        <dbReference type="SAM" id="MobiDB-lite"/>
    </source>
</evidence>
<feature type="compositionally biased region" description="Basic and acidic residues" evidence="8">
    <location>
        <begin position="431"/>
        <end position="441"/>
    </location>
</feature>
<comment type="domain">
    <text evidence="7">Contains large globular domains required for ATP hydrolysis at each terminus and a third globular domain forming a flexible hinge near the middle of the molecule. These domains are separated by coiled-coil structures.</text>
</comment>
<dbReference type="Pfam" id="PF02463">
    <property type="entry name" value="SMC_N"/>
    <property type="match status" value="1"/>
</dbReference>
<dbReference type="SUPFAM" id="SSF75553">
    <property type="entry name" value="Smc hinge domain"/>
    <property type="match status" value="1"/>
</dbReference>
<dbReference type="GO" id="GO:0003677">
    <property type="term" value="F:DNA binding"/>
    <property type="evidence" value="ECO:0007669"/>
    <property type="project" value="UniProtKB-UniRule"/>
</dbReference>
<dbReference type="NCBIfam" id="TIGR02168">
    <property type="entry name" value="SMC_prok_B"/>
    <property type="match status" value="1"/>
</dbReference>
<evidence type="ECO:0000259" key="9">
    <source>
        <dbReference type="SMART" id="SM00968"/>
    </source>
</evidence>
<sequence>MQLKTLKIKGFKSFADPTTIQFGAGVTAVVGPNGSGKSNVIEAIRWVMGEQSAKSLRGGRMNDVIFSGTNERKAMNQAEVTLTLDNSTGFLPIEADEVSISRRLGRDGTSDYFINKQNCRLKDVVELFMDSGLGKESFSVISQGQVESIFNSKPEDRRAIFEEAAGVFKYKVQKQEAEKKLDKAQDNLDRIEDILYELKAQAEPLEEQAKRAEIYLEKREQLIEVDTGLTVMKINRYKEELEAANEDMKQIESSLEQKRTQSEQVQQQQLALKENLKELKAQREVAHSDILEIVQAVERTESDLALLEEKTKHKEAFLSEKQTSIAKEEAQQQMLREKIETLHAQKTAAQDEATAITKQLNEAKERLAYLKDGADDRIEELRYEYVDLMQEKATLNNDVKTLESSIEKVNHQVQKNKKAHQEAADELASTEEERTRKEAELSDLRTELDELLQEFKELKTALAQKEDLLAERANSIEKNQRELEQVKAKRESLAQMTEHYAGYFAGVKAVMKNQAQLSGIVGTVADLIHIPEQYLTAIDTSLGSSSQFIVVEQEKDGREAINFLKRAQSGRATFLPLTTIKPRTLNYNALQSAKAVTGFVGVGSDLIDYEQHVSQIIENLLGHTFIAEDLKSANDIAKAVNYRYRVVSLDGNMMNAGGSMTGGGSKSNNSHIFTQKKELKDLQERQKVLEEALADKTSGDQSLKQAHQKLNEKLDEIKAIGEQKRYKEQDLTKDVELLQQASQRLNKQEKVLSYEQTELLTEIKSLEQSLTETKQQQRMISEQVESVDEELTALKSAQDDSEQIQDLLLAEMETLREQLSHHNETIASTSATLKNFQQQLIASQEEADALKEAIQRFETGEELRSEDQLHEQLQQQLALKEKKQAQEKDLKQAISAYETNLDDLQTKLDDLQGAVDKLVSQKNQIEVKLSRLDVNVDHQLAYLAEEYQVSYEDARLHPNLELSFEQASTRVKNLKQAIADLGHVNIDAIEEYQQLAERLEFLGGQQQDLLDAKAQLRQTMERMDQEVKIRFKEMFDQIKEQFSNVFPKMFKGGRAQLELTDPNNLLETGVEIIAQPPGKQLTSLSLLSGGERALTAISLLFAIIHVNPIPFCILDEAEAALDESNVFRFGKYLQSFETDTQFIVITHRKGTMEQADSLYGITMQERGVSKLVSIQLEDALDLEEESKAQSEIE</sequence>
<name>A0AB74TTM3_9LACT</name>
<dbReference type="GO" id="GO:0016887">
    <property type="term" value="F:ATP hydrolysis activity"/>
    <property type="evidence" value="ECO:0007669"/>
    <property type="project" value="InterPro"/>
</dbReference>
<dbReference type="GO" id="GO:0006260">
    <property type="term" value="P:DNA replication"/>
    <property type="evidence" value="ECO:0007669"/>
    <property type="project" value="UniProtKB-UniRule"/>
</dbReference>
<evidence type="ECO:0000256" key="2">
    <source>
        <dbReference type="ARBA" id="ARBA00022490"/>
    </source>
</evidence>
<comment type="subunit">
    <text evidence="7">Homodimer.</text>
</comment>
<gene>
    <name evidence="7 10" type="primary">smc</name>
    <name evidence="10" type="ORF">VUQ08_01260</name>
</gene>
<feature type="coiled-coil region" evidence="7">
    <location>
        <begin position="672"/>
        <end position="783"/>
    </location>
</feature>
<protein>
    <recommendedName>
        <fullName evidence="7">Chromosome partition protein Smc</fullName>
    </recommendedName>
</protein>
<evidence type="ECO:0000256" key="1">
    <source>
        <dbReference type="ARBA" id="ARBA00004496"/>
    </source>
</evidence>
<dbReference type="InterPro" id="IPR003395">
    <property type="entry name" value="RecF/RecN/SMC_N"/>
</dbReference>
<dbReference type="Gene3D" id="1.20.5.340">
    <property type="match status" value="1"/>
</dbReference>
<keyword evidence="6 7" id="KW-0238">DNA-binding</keyword>
<evidence type="ECO:0000256" key="3">
    <source>
        <dbReference type="ARBA" id="ARBA00022741"/>
    </source>
</evidence>
<keyword evidence="4 7" id="KW-0067">ATP-binding</keyword>
<dbReference type="InterPro" id="IPR024704">
    <property type="entry name" value="SMC"/>
</dbReference>
<evidence type="ECO:0000256" key="4">
    <source>
        <dbReference type="ARBA" id="ARBA00022840"/>
    </source>
</evidence>
<dbReference type="InterPro" id="IPR011890">
    <property type="entry name" value="SMC_prok"/>
</dbReference>
<evidence type="ECO:0000256" key="7">
    <source>
        <dbReference type="HAMAP-Rule" id="MF_01894"/>
    </source>
</evidence>
<dbReference type="SUPFAM" id="SSF52540">
    <property type="entry name" value="P-loop containing nucleoside triphosphate hydrolases"/>
    <property type="match status" value="2"/>
</dbReference>